<feature type="transmembrane region" description="Helical" evidence="2">
    <location>
        <begin position="67"/>
        <end position="89"/>
    </location>
</feature>
<evidence type="ECO:0000313" key="4">
    <source>
        <dbReference type="EMBL" id="MBE9032453.1"/>
    </source>
</evidence>
<sequence length="140" mass="15311">MEPELKEKSAVATESKINTELGGTLAQFSGAEDTTEQVKAYAAKFLDSIGNLDNILGDFFNQYRSQLTIAGIAFGSFVGVKLTLALLAALNEIPLVQPTLELVGLGYTAWFVYRYILKADNRQELSAKYDGVKKQVLGQK</sequence>
<dbReference type="GO" id="GO:0009579">
    <property type="term" value="C:thylakoid"/>
    <property type="evidence" value="ECO:0007669"/>
    <property type="project" value="InterPro"/>
</dbReference>
<comment type="subcellular location">
    <subcellularLocation>
        <location evidence="1">Membrane</location>
        <topology evidence="1">Multi-pass membrane protein</topology>
    </subcellularLocation>
</comment>
<comment type="caution">
    <text evidence="4">The sequence shown here is derived from an EMBL/GenBank/DDBJ whole genome shotgun (WGS) entry which is preliminary data.</text>
</comment>
<evidence type="ECO:0000259" key="3">
    <source>
        <dbReference type="Pfam" id="PF14159"/>
    </source>
</evidence>
<evidence type="ECO:0000256" key="1">
    <source>
        <dbReference type="ARBA" id="ARBA00004141"/>
    </source>
</evidence>
<keyword evidence="2" id="KW-1133">Transmembrane helix</keyword>
<dbReference type="Pfam" id="PF14159">
    <property type="entry name" value="CAAD"/>
    <property type="match status" value="1"/>
</dbReference>
<accession>A0A928VRI6</accession>
<protein>
    <submittedName>
        <fullName evidence="4">CAAD domain-containing protein</fullName>
    </submittedName>
</protein>
<proteinExistence type="predicted"/>
<dbReference type="EMBL" id="JADEXQ010000106">
    <property type="protein sequence ID" value="MBE9032453.1"/>
    <property type="molecule type" value="Genomic_DNA"/>
</dbReference>
<dbReference type="PANTHER" id="PTHR33222">
    <property type="match status" value="1"/>
</dbReference>
<gene>
    <name evidence="4" type="ORF">IQ266_22200</name>
</gene>
<reference evidence="4" key="1">
    <citation type="submission" date="2020-10" db="EMBL/GenBank/DDBJ databases">
        <authorList>
            <person name="Castelo-Branco R."/>
            <person name="Eusebio N."/>
            <person name="Adriana R."/>
            <person name="Vieira A."/>
            <person name="Brugerolle De Fraissinette N."/>
            <person name="Rezende De Castro R."/>
            <person name="Schneider M.P."/>
            <person name="Vasconcelos V."/>
            <person name="Leao P.N."/>
        </authorList>
    </citation>
    <scope>NUCLEOTIDE SEQUENCE</scope>
    <source>
        <strain evidence="4">LEGE 11480</strain>
    </source>
</reference>
<keyword evidence="2" id="KW-0472">Membrane</keyword>
<organism evidence="4 5">
    <name type="scientific">Romeriopsis navalis LEGE 11480</name>
    <dbReference type="NCBI Taxonomy" id="2777977"/>
    <lineage>
        <taxon>Bacteria</taxon>
        <taxon>Bacillati</taxon>
        <taxon>Cyanobacteriota</taxon>
        <taxon>Cyanophyceae</taxon>
        <taxon>Leptolyngbyales</taxon>
        <taxon>Leptolyngbyaceae</taxon>
        <taxon>Romeriopsis</taxon>
        <taxon>Romeriopsis navalis</taxon>
    </lineage>
</organism>
<keyword evidence="5" id="KW-1185">Reference proteome</keyword>
<feature type="transmembrane region" description="Helical" evidence="2">
    <location>
        <begin position="95"/>
        <end position="113"/>
    </location>
</feature>
<dbReference type="AlphaFoldDB" id="A0A928VRI6"/>
<dbReference type="PANTHER" id="PTHR33222:SF4">
    <property type="entry name" value="PROTEIN CURVATURE THYLAKOID 1A, CHLOROPLASTIC"/>
    <property type="match status" value="1"/>
</dbReference>
<feature type="domain" description="Cyanobacterial aminoacyl-tRNA synthetase CAAD" evidence="3">
    <location>
        <begin position="56"/>
        <end position="138"/>
    </location>
</feature>
<evidence type="ECO:0000313" key="5">
    <source>
        <dbReference type="Proteomes" id="UP000625316"/>
    </source>
</evidence>
<name>A0A928VRI6_9CYAN</name>
<dbReference type="RefSeq" id="WP_264327270.1">
    <property type="nucleotide sequence ID" value="NZ_JADEXQ010000106.1"/>
</dbReference>
<dbReference type="GO" id="GO:0016020">
    <property type="term" value="C:membrane"/>
    <property type="evidence" value="ECO:0007669"/>
    <property type="project" value="UniProtKB-SubCell"/>
</dbReference>
<dbReference type="InterPro" id="IPR033344">
    <property type="entry name" value="CURT1"/>
</dbReference>
<dbReference type="Proteomes" id="UP000625316">
    <property type="component" value="Unassembled WGS sequence"/>
</dbReference>
<evidence type="ECO:0000256" key="2">
    <source>
        <dbReference type="SAM" id="Phobius"/>
    </source>
</evidence>
<keyword evidence="2" id="KW-0812">Transmembrane</keyword>
<dbReference type="InterPro" id="IPR025564">
    <property type="entry name" value="CAAD_dom"/>
</dbReference>